<keyword evidence="1" id="KW-0812">Transmembrane</keyword>
<sequence>MKSYRLSPAGQRLTLILLVTALLIWAFALWSFASTLRISYNPLQFWPSLQASLEVGLGVGQVVPALLMLCLIVATPLLLWSLLEEWAACYTPTDDGLRFRSLLGINLLYPWSSISAVRRADDDADEPLDELILNTDQSGQIAQPWLRFLHRQAFGGKRLPIYAGIEDRDELLDTVRQRLR</sequence>
<dbReference type="Proteomes" id="UP000280307">
    <property type="component" value="Unassembled WGS sequence"/>
</dbReference>
<keyword evidence="1" id="KW-0472">Membrane</keyword>
<evidence type="ECO:0000313" key="3">
    <source>
        <dbReference type="Proteomes" id="UP000280307"/>
    </source>
</evidence>
<feature type="transmembrane region" description="Helical" evidence="1">
    <location>
        <begin position="62"/>
        <end position="83"/>
    </location>
</feature>
<comment type="caution">
    <text evidence="2">The sequence shown here is derived from an EMBL/GenBank/DDBJ whole genome shotgun (WGS) entry which is preliminary data.</text>
</comment>
<keyword evidence="1" id="KW-1133">Transmembrane helix</keyword>
<name>A0A426TY41_9CHLR</name>
<organism evidence="2 3">
    <name type="scientific">Candidatus Viridilinea halotolerans</name>
    <dbReference type="NCBI Taxonomy" id="2491704"/>
    <lineage>
        <taxon>Bacteria</taxon>
        <taxon>Bacillati</taxon>
        <taxon>Chloroflexota</taxon>
        <taxon>Chloroflexia</taxon>
        <taxon>Chloroflexales</taxon>
        <taxon>Chloroflexineae</taxon>
        <taxon>Oscillochloridaceae</taxon>
        <taxon>Candidatus Viridilinea</taxon>
    </lineage>
</organism>
<evidence type="ECO:0000256" key="1">
    <source>
        <dbReference type="SAM" id="Phobius"/>
    </source>
</evidence>
<evidence type="ECO:0000313" key="2">
    <source>
        <dbReference type="EMBL" id="RRR70799.1"/>
    </source>
</evidence>
<accession>A0A426TY41</accession>
<protein>
    <submittedName>
        <fullName evidence="2">Uncharacterized protein</fullName>
    </submittedName>
</protein>
<gene>
    <name evidence="2" type="ORF">EI684_12615</name>
</gene>
<proteinExistence type="predicted"/>
<feature type="transmembrane region" description="Helical" evidence="1">
    <location>
        <begin position="12"/>
        <end position="33"/>
    </location>
</feature>
<dbReference type="AlphaFoldDB" id="A0A426TY41"/>
<reference evidence="2 3" key="1">
    <citation type="submission" date="2018-12" db="EMBL/GenBank/DDBJ databases">
        <title>Genome Sequence of Candidatus Viridilinea halotolerans isolated from saline sulfide-rich spring.</title>
        <authorList>
            <person name="Grouzdev D.S."/>
            <person name="Burganskaya E.I."/>
            <person name="Krutkina M.S."/>
            <person name="Sukhacheva M.V."/>
            <person name="Gorlenko V.M."/>
        </authorList>
    </citation>
    <scope>NUCLEOTIDE SEQUENCE [LARGE SCALE GENOMIC DNA]</scope>
    <source>
        <strain evidence="2">Chok-6</strain>
    </source>
</reference>
<dbReference type="EMBL" id="RSAS01000493">
    <property type="protein sequence ID" value="RRR70799.1"/>
    <property type="molecule type" value="Genomic_DNA"/>
</dbReference>